<dbReference type="EMBL" id="CP045905">
    <property type="protein sequence ID" value="QQP37048.1"/>
    <property type="molecule type" value="Genomic_DNA"/>
</dbReference>
<name>A0A7T8GSJ9_CALRO</name>
<organism evidence="1 2">
    <name type="scientific">Caligus rogercresseyi</name>
    <name type="common">Sea louse</name>
    <dbReference type="NCBI Taxonomy" id="217165"/>
    <lineage>
        <taxon>Eukaryota</taxon>
        <taxon>Metazoa</taxon>
        <taxon>Ecdysozoa</taxon>
        <taxon>Arthropoda</taxon>
        <taxon>Crustacea</taxon>
        <taxon>Multicrustacea</taxon>
        <taxon>Hexanauplia</taxon>
        <taxon>Copepoda</taxon>
        <taxon>Siphonostomatoida</taxon>
        <taxon>Caligidae</taxon>
        <taxon>Caligus</taxon>
    </lineage>
</organism>
<evidence type="ECO:0000313" key="2">
    <source>
        <dbReference type="Proteomes" id="UP000595437"/>
    </source>
</evidence>
<keyword evidence="2" id="KW-1185">Reference proteome</keyword>
<dbReference type="Proteomes" id="UP000595437">
    <property type="component" value="Chromosome 16"/>
</dbReference>
<proteinExistence type="predicted"/>
<dbReference type="AlphaFoldDB" id="A0A7T8GSJ9"/>
<reference evidence="2" key="1">
    <citation type="submission" date="2021-01" db="EMBL/GenBank/DDBJ databases">
        <title>Caligus Genome Assembly.</title>
        <authorList>
            <person name="Gallardo-Escarate C."/>
        </authorList>
    </citation>
    <scope>NUCLEOTIDE SEQUENCE [LARGE SCALE GENOMIC DNA]</scope>
</reference>
<sequence length="57" mass="6567">MNDECAVPTQLLFEFHTNICPVFLTLPLDVLRLMFILVTSWPSEWAAADRTKTASRR</sequence>
<protein>
    <submittedName>
        <fullName evidence="1">Uncharacterized protein</fullName>
    </submittedName>
</protein>
<evidence type="ECO:0000313" key="1">
    <source>
        <dbReference type="EMBL" id="QQP37048.1"/>
    </source>
</evidence>
<gene>
    <name evidence="1" type="ORF">FKW44_022343</name>
</gene>
<accession>A0A7T8GSJ9</accession>